<evidence type="ECO:0000256" key="1">
    <source>
        <dbReference type="SAM" id="SignalP"/>
    </source>
</evidence>
<feature type="signal peptide" evidence="1">
    <location>
        <begin position="1"/>
        <end position="19"/>
    </location>
</feature>
<accession>A0ABW4VIM0</accession>
<comment type="caution">
    <text evidence="2">The sequence shown here is derived from an EMBL/GenBank/DDBJ whole genome shotgun (WGS) entry which is preliminary data.</text>
</comment>
<name>A0ABW4VIM0_9BACT</name>
<dbReference type="RefSeq" id="WP_376884099.1">
    <property type="nucleotide sequence ID" value="NZ_JBHUHR010000015.1"/>
</dbReference>
<organism evidence="2 3">
    <name type="scientific">Belliella marina</name>
    <dbReference type="NCBI Taxonomy" id="1644146"/>
    <lineage>
        <taxon>Bacteria</taxon>
        <taxon>Pseudomonadati</taxon>
        <taxon>Bacteroidota</taxon>
        <taxon>Cytophagia</taxon>
        <taxon>Cytophagales</taxon>
        <taxon>Cyclobacteriaceae</taxon>
        <taxon>Belliella</taxon>
    </lineage>
</organism>
<evidence type="ECO:0000313" key="3">
    <source>
        <dbReference type="Proteomes" id="UP001597361"/>
    </source>
</evidence>
<proteinExistence type="predicted"/>
<keyword evidence="1" id="KW-0732">Signal</keyword>
<dbReference type="EMBL" id="JBHUHR010000015">
    <property type="protein sequence ID" value="MFD2034177.1"/>
    <property type="molecule type" value="Genomic_DNA"/>
</dbReference>
<sequence>MKKLTILIFFCSFSYLAQAQLKSNTPRYITSFKNFAEKNPDYFTDTLVFVMPNNAQVEAIFNNVDYQKEEVEEKIFNALKSAKNIKENEVRTYYLHSDWLKNTLHEALRDIYVQYVPYKPDFTLGLPFGLDYIGGKFAPEMGFRAVVNLKKVGLGASFTNSVFFSDKPDGGINVFHNPFVNAEIVLSPSSAPWNTIQVGYLLNDSGPIFQGETIKLAYRYHIKGNFQLNAGFIITDNIKTIIPTVGIRFF</sequence>
<dbReference type="Proteomes" id="UP001597361">
    <property type="component" value="Unassembled WGS sequence"/>
</dbReference>
<keyword evidence="3" id="KW-1185">Reference proteome</keyword>
<protein>
    <submittedName>
        <fullName evidence="2">Uncharacterized protein</fullName>
    </submittedName>
</protein>
<feature type="chain" id="PRO_5046165592" evidence="1">
    <location>
        <begin position="20"/>
        <end position="250"/>
    </location>
</feature>
<reference evidence="3" key="1">
    <citation type="journal article" date="2019" name="Int. J. Syst. Evol. Microbiol.">
        <title>The Global Catalogue of Microorganisms (GCM) 10K type strain sequencing project: providing services to taxonomists for standard genome sequencing and annotation.</title>
        <authorList>
            <consortium name="The Broad Institute Genomics Platform"/>
            <consortium name="The Broad Institute Genome Sequencing Center for Infectious Disease"/>
            <person name="Wu L."/>
            <person name="Ma J."/>
        </authorList>
    </citation>
    <scope>NUCLEOTIDE SEQUENCE [LARGE SCALE GENOMIC DNA]</scope>
    <source>
        <strain evidence="3">CGMCC 1.15180</strain>
    </source>
</reference>
<evidence type="ECO:0000313" key="2">
    <source>
        <dbReference type="EMBL" id="MFD2034177.1"/>
    </source>
</evidence>
<gene>
    <name evidence="2" type="ORF">ACFSKL_05205</name>
</gene>